<evidence type="ECO:0000259" key="4">
    <source>
        <dbReference type="PROSITE" id="PS51891"/>
    </source>
</evidence>
<organism evidence="5 8">
    <name type="scientific">Myxococcus fulvus</name>
    <dbReference type="NCBI Taxonomy" id="33"/>
    <lineage>
        <taxon>Bacteria</taxon>
        <taxon>Pseudomonadati</taxon>
        <taxon>Myxococcota</taxon>
        <taxon>Myxococcia</taxon>
        <taxon>Myxococcales</taxon>
        <taxon>Cystobacterineae</taxon>
        <taxon>Myxococcaceae</taxon>
        <taxon>Myxococcus</taxon>
    </lineage>
</organism>
<dbReference type="AlphaFoldDB" id="A0A511TA28"/>
<dbReference type="SUPFAM" id="SSF51316">
    <property type="entry name" value="Mss4-like"/>
    <property type="match status" value="1"/>
</dbReference>
<accession>A0A511TA28</accession>
<gene>
    <name evidence="5" type="ORF">MFU01_60560</name>
    <name evidence="6" type="ORF">SAMN05443572_102138</name>
</gene>
<dbReference type="InterPro" id="IPR011057">
    <property type="entry name" value="Mss4-like_sf"/>
</dbReference>
<evidence type="ECO:0000256" key="2">
    <source>
        <dbReference type="ARBA" id="ARBA00022723"/>
    </source>
</evidence>
<dbReference type="RefSeq" id="WP_046715387.1">
    <property type="nucleotide sequence ID" value="NZ_BJXR01000043.1"/>
</dbReference>
<dbReference type="GO" id="GO:0016846">
    <property type="term" value="F:carbon-sulfur lyase activity"/>
    <property type="evidence" value="ECO:0007669"/>
    <property type="project" value="InterPro"/>
</dbReference>
<evidence type="ECO:0000313" key="7">
    <source>
        <dbReference type="Proteomes" id="UP000183760"/>
    </source>
</evidence>
<dbReference type="PROSITE" id="PS51891">
    <property type="entry name" value="CENP_V_GFA"/>
    <property type="match status" value="1"/>
</dbReference>
<dbReference type="InterPro" id="IPR052355">
    <property type="entry name" value="CENP-V-like"/>
</dbReference>
<evidence type="ECO:0000313" key="6">
    <source>
        <dbReference type="EMBL" id="SET39794.1"/>
    </source>
</evidence>
<evidence type="ECO:0000256" key="3">
    <source>
        <dbReference type="ARBA" id="ARBA00022833"/>
    </source>
</evidence>
<evidence type="ECO:0000313" key="8">
    <source>
        <dbReference type="Proteomes" id="UP000321514"/>
    </source>
</evidence>
<dbReference type="Pfam" id="PF04828">
    <property type="entry name" value="GFA"/>
    <property type="match status" value="1"/>
</dbReference>
<protein>
    <submittedName>
        <fullName evidence="5">Aldehyde-activating protein</fullName>
    </submittedName>
    <submittedName>
        <fullName evidence="6">Glutathione-dependent formaldehyde-activating enzyme</fullName>
    </submittedName>
</protein>
<dbReference type="Proteomes" id="UP000321514">
    <property type="component" value="Unassembled WGS sequence"/>
</dbReference>
<sequence>MKKTYVGGCHCGAVRYEADVDLSQGTYKCNCSICTKARLWQSVIGPEDFRLLAGEAALTEYQSRTKQLHHLFCKHCGVHAFGWGDDTELGKYYTVKVNCLDNVDLDELMRSPITYVNGRDDDFTKPPAEVRHL</sequence>
<keyword evidence="7" id="KW-1185">Reference proteome</keyword>
<dbReference type="EMBL" id="FOIB01000002">
    <property type="protein sequence ID" value="SET39794.1"/>
    <property type="molecule type" value="Genomic_DNA"/>
</dbReference>
<dbReference type="InterPro" id="IPR006913">
    <property type="entry name" value="CENP-V/GFA"/>
</dbReference>
<proteinExistence type="inferred from homology"/>
<dbReference type="GO" id="GO:0046872">
    <property type="term" value="F:metal ion binding"/>
    <property type="evidence" value="ECO:0007669"/>
    <property type="project" value="UniProtKB-KW"/>
</dbReference>
<dbReference type="PANTHER" id="PTHR28620">
    <property type="entry name" value="CENTROMERE PROTEIN V"/>
    <property type="match status" value="1"/>
</dbReference>
<dbReference type="Proteomes" id="UP000183760">
    <property type="component" value="Unassembled WGS sequence"/>
</dbReference>
<dbReference type="STRING" id="1334629.MFUL124B02_31990"/>
<keyword evidence="2" id="KW-0479">Metal-binding</keyword>
<comment type="similarity">
    <text evidence="1">Belongs to the Gfa family.</text>
</comment>
<dbReference type="OrthoDB" id="9805575at2"/>
<dbReference type="EMBL" id="BJXR01000043">
    <property type="protein sequence ID" value="GEN11019.1"/>
    <property type="molecule type" value="Genomic_DNA"/>
</dbReference>
<evidence type="ECO:0000313" key="5">
    <source>
        <dbReference type="EMBL" id="GEN11019.1"/>
    </source>
</evidence>
<keyword evidence="3" id="KW-0862">Zinc</keyword>
<comment type="caution">
    <text evidence="5">The sequence shown here is derived from an EMBL/GenBank/DDBJ whole genome shotgun (WGS) entry which is preliminary data.</text>
</comment>
<feature type="domain" description="CENP-V/GFA" evidence="4">
    <location>
        <begin position="5"/>
        <end position="122"/>
    </location>
</feature>
<reference evidence="6 7" key="1">
    <citation type="submission" date="2016-10" db="EMBL/GenBank/DDBJ databases">
        <authorList>
            <person name="Varghese N."/>
            <person name="Submissions S."/>
        </authorList>
    </citation>
    <scope>NUCLEOTIDE SEQUENCE [LARGE SCALE GENOMIC DNA]</scope>
    <source>
        <strain evidence="6 7">DSM 16525</strain>
    </source>
</reference>
<name>A0A511TA28_MYXFU</name>
<evidence type="ECO:0000256" key="1">
    <source>
        <dbReference type="ARBA" id="ARBA00005495"/>
    </source>
</evidence>
<dbReference type="PANTHER" id="PTHR28620:SF1">
    <property type="entry name" value="CENP-V_GFA DOMAIN-CONTAINING PROTEIN"/>
    <property type="match status" value="1"/>
</dbReference>
<reference evidence="5 8" key="2">
    <citation type="submission" date="2019-07" db="EMBL/GenBank/DDBJ databases">
        <title>Whole genome shotgun sequence of Myxococcus fulvus NBRC 100333.</title>
        <authorList>
            <person name="Hosoyama A."/>
            <person name="Uohara A."/>
            <person name="Ohji S."/>
            <person name="Ichikawa N."/>
        </authorList>
    </citation>
    <scope>NUCLEOTIDE SEQUENCE [LARGE SCALE GENOMIC DNA]</scope>
    <source>
        <strain evidence="5 8">NBRC 100333</strain>
    </source>
</reference>
<dbReference type="Gene3D" id="2.170.150.70">
    <property type="match status" value="1"/>
</dbReference>